<keyword evidence="4 6" id="KW-0378">Hydrolase</keyword>
<keyword evidence="3 6" id="KW-0645">Protease</keyword>
<sequence length="633" mass="70692">SRAEEVKDFVEKQVNLSDSVLKTCETKKSFVRKSRSSLIILAMILPSSEETDDLDSEAEVLLDPNTLSDDGTVSLNSLAGSEDGKYMAYGLCSSGSDWVTIKVMKIEDKTVEPDTLSWRGREIDAGTETNSNLYHELYYHFLGTDQSEDVLCWRDQDNPKHMFGSKVTDDGKYLIMTIEEGCDPVNKVYHCDLSSLPKGLEGYRGSKSLLPFIKLIDTFEAQYIAIGNDETLFTFFTNKDAPKYKLVRVDLKEPSTWTDVIPEHEKDVLSTACVVNGNQLVVSYMSDVKHILQIRDLKYGSLLHTLPVDIGSVGGVFARRKDTTFFFRFTSFLTPGVIYKCDLSNESPLVTVFREIDVPGFDRTAFQVTQVFYPSKDGTKIPMFIVARKEIELDGSHPCLLYAYGGFSASMTPFFSATRIVLSRHLGAVFCFANIRGGGEYGEEWHKAGALGNKQNCFDDFIAGAEYLVSAGYTQPRKLCIEGSSNGGILIGACINQRPDLFGCALAHVGVMDMLRYSPLHNVKRPWEQKRDGVVQYPSTMLLTADHDDRVVPLHTFKLLATMQYELGLSLENSPQTNPIIARIEVKAGHGAGRPTQKIEVKCRCNVCELQQIEEAADRYGFMAKMVDATWLD</sequence>
<reference evidence="9 10" key="1">
    <citation type="submission" date="2021-05" db="EMBL/GenBank/DDBJ databases">
        <title>Genome Assembly of Synthetic Allotetraploid Brassica napus Reveals Homoeologous Exchanges between Subgenomes.</title>
        <authorList>
            <person name="Davis J.T."/>
        </authorList>
    </citation>
    <scope>NUCLEOTIDE SEQUENCE [LARGE SCALE GENOMIC DNA]</scope>
    <source>
        <strain evidence="10">cv. Da-Ae</strain>
        <tissue evidence="9">Seedling</tissue>
    </source>
</reference>
<dbReference type="InterPro" id="IPR023302">
    <property type="entry name" value="Pept_S9A_N"/>
</dbReference>
<protein>
    <recommendedName>
        <fullName evidence="6">Prolyl endopeptidase</fullName>
        <ecNumber evidence="6">3.4.21.-</ecNumber>
    </recommendedName>
</protein>
<feature type="non-terminal residue" evidence="9">
    <location>
        <position position="1"/>
    </location>
</feature>
<comment type="caution">
    <text evidence="9">The sequence shown here is derived from an EMBL/GenBank/DDBJ whole genome shotgun (WGS) entry which is preliminary data.</text>
</comment>
<comment type="similarity">
    <text evidence="2 6">Belongs to the peptidase S9A family.</text>
</comment>
<dbReference type="PANTHER" id="PTHR42881:SF2">
    <property type="entry name" value="PROLYL ENDOPEPTIDASE"/>
    <property type="match status" value="1"/>
</dbReference>
<evidence type="ECO:0000259" key="8">
    <source>
        <dbReference type="Pfam" id="PF02897"/>
    </source>
</evidence>
<dbReference type="Proteomes" id="UP000824890">
    <property type="component" value="Unassembled WGS sequence"/>
</dbReference>
<keyword evidence="10" id="KW-1185">Reference proteome</keyword>
<evidence type="ECO:0000256" key="2">
    <source>
        <dbReference type="ARBA" id="ARBA00005228"/>
    </source>
</evidence>
<feature type="domain" description="Peptidase S9 prolyl oligopeptidase catalytic" evidence="7">
    <location>
        <begin position="415"/>
        <end position="517"/>
    </location>
</feature>
<evidence type="ECO:0000256" key="3">
    <source>
        <dbReference type="ARBA" id="ARBA00022670"/>
    </source>
</evidence>
<dbReference type="InterPro" id="IPR051167">
    <property type="entry name" value="Prolyl_oligopep/macrocyclase"/>
</dbReference>
<proteinExistence type="inferred from homology"/>
<dbReference type="EMBL" id="JAGKQM010002600">
    <property type="protein sequence ID" value="KAH0849188.1"/>
    <property type="molecule type" value="Genomic_DNA"/>
</dbReference>
<comment type="catalytic activity">
    <reaction evidence="1">
        <text>Hydrolysis of Pro-|-Xaa &gt;&gt; Ala-|-Xaa in oligopeptides.</text>
        <dbReference type="EC" id="3.4.21.26"/>
    </reaction>
</comment>
<dbReference type="Gene3D" id="3.40.50.1820">
    <property type="entry name" value="alpha/beta hydrolase"/>
    <property type="match status" value="1"/>
</dbReference>
<evidence type="ECO:0000256" key="6">
    <source>
        <dbReference type="RuleBase" id="RU368024"/>
    </source>
</evidence>
<accession>A0ABQ7WZU1</accession>
<feature type="domain" description="Peptidase S9A N-terminal" evidence="8">
    <location>
        <begin position="55"/>
        <end position="351"/>
    </location>
</feature>
<keyword evidence="5 6" id="KW-0720">Serine protease</keyword>
<dbReference type="Pfam" id="PF00326">
    <property type="entry name" value="Peptidase_S9"/>
    <property type="match status" value="1"/>
</dbReference>
<dbReference type="PANTHER" id="PTHR42881">
    <property type="entry name" value="PROLYL ENDOPEPTIDASE"/>
    <property type="match status" value="1"/>
</dbReference>
<dbReference type="InterPro" id="IPR001375">
    <property type="entry name" value="Peptidase_S9_cat"/>
</dbReference>
<dbReference type="PRINTS" id="PR00862">
    <property type="entry name" value="PROLIGOPTASE"/>
</dbReference>
<dbReference type="SUPFAM" id="SSF50993">
    <property type="entry name" value="Peptidase/esterase 'gauge' domain"/>
    <property type="match status" value="1"/>
</dbReference>
<evidence type="ECO:0000256" key="5">
    <source>
        <dbReference type="ARBA" id="ARBA00022825"/>
    </source>
</evidence>
<dbReference type="Gene3D" id="2.130.10.120">
    <property type="entry name" value="Prolyl oligopeptidase, N-terminal domain"/>
    <property type="match status" value="1"/>
</dbReference>
<dbReference type="InterPro" id="IPR002470">
    <property type="entry name" value="Peptidase_S9A"/>
</dbReference>
<dbReference type="InterPro" id="IPR029058">
    <property type="entry name" value="AB_hydrolase_fold"/>
</dbReference>
<organism evidence="9 10">
    <name type="scientific">Brassica napus</name>
    <name type="common">Rape</name>
    <dbReference type="NCBI Taxonomy" id="3708"/>
    <lineage>
        <taxon>Eukaryota</taxon>
        <taxon>Viridiplantae</taxon>
        <taxon>Streptophyta</taxon>
        <taxon>Embryophyta</taxon>
        <taxon>Tracheophyta</taxon>
        <taxon>Spermatophyta</taxon>
        <taxon>Magnoliopsida</taxon>
        <taxon>eudicotyledons</taxon>
        <taxon>Gunneridae</taxon>
        <taxon>Pentapetalae</taxon>
        <taxon>rosids</taxon>
        <taxon>malvids</taxon>
        <taxon>Brassicales</taxon>
        <taxon>Brassicaceae</taxon>
        <taxon>Brassiceae</taxon>
        <taxon>Brassica</taxon>
    </lineage>
</organism>
<gene>
    <name evidence="9" type="ORF">HID58_091479</name>
</gene>
<evidence type="ECO:0000256" key="1">
    <source>
        <dbReference type="ARBA" id="ARBA00001070"/>
    </source>
</evidence>
<dbReference type="SUPFAM" id="SSF53474">
    <property type="entry name" value="alpha/beta-Hydrolases"/>
    <property type="match status" value="1"/>
</dbReference>
<name>A0ABQ7WZU1_BRANA</name>
<evidence type="ECO:0000256" key="4">
    <source>
        <dbReference type="ARBA" id="ARBA00022801"/>
    </source>
</evidence>
<dbReference type="Pfam" id="PF02897">
    <property type="entry name" value="Peptidase_S9_N"/>
    <property type="match status" value="1"/>
</dbReference>
<evidence type="ECO:0000313" key="9">
    <source>
        <dbReference type="EMBL" id="KAH0849188.1"/>
    </source>
</evidence>
<dbReference type="EC" id="3.4.21.-" evidence="6"/>
<evidence type="ECO:0000259" key="7">
    <source>
        <dbReference type="Pfam" id="PF00326"/>
    </source>
</evidence>
<evidence type="ECO:0000313" key="10">
    <source>
        <dbReference type="Proteomes" id="UP000824890"/>
    </source>
</evidence>